<dbReference type="Pfam" id="PF17039">
    <property type="entry name" value="Glyco_tran_10_N"/>
    <property type="match status" value="1"/>
</dbReference>
<evidence type="ECO:0000313" key="16">
    <source>
        <dbReference type="Proteomes" id="UP000239649"/>
    </source>
</evidence>
<dbReference type="SUPFAM" id="SSF53756">
    <property type="entry name" value="UDP-Glycosyltransferase/glycogen phosphorylase"/>
    <property type="match status" value="1"/>
</dbReference>
<evidence type="ECO:0000256" key="7">
    <source>
        <dbReference type="ARBA" id="ARBA00022968"/>
    </source>
</evidence>
<dbReference type="AlphaFoldDB" id="A0A2P6VRZ6"/>
<keyword evidence="7" id="KW-0735">Signal-anchor</keyword>
<dbReference type="EMBL" id="LHPF02000001">
    <property type="protein sequence ID" value="PSC76840.1"/>
    <property type="molecule type" value="Genomic_DNA"/>
</dbReference>
<evidence type="ECO:0000256" key="11">
    <source>
        <dbReference type="RuleBase" id="RU003832"/>
    </source>
</evidence>
<evidence type="ECO:0000256" key="12">
    <source>
        <dbReference type="SAM" id="MobiDB-lite"/>
    </source>
</evidence>
<keyword evidence="10" id="KW-0325">Glycoprotein</keyword>
<feature type="domain" description="Fucosyltransferase C-terminal" evidence="13">
    <location>
        <begin position="302"/>
        <end position="483"/>
    </location>
</feature>
<dbReference type="InterPro" id="IPR031481">
    <property type="entry name" value="Glyco_tran_10_N"/>
</dbReference>
<keyword evidence="8" id="KW-1133">Transmembrane helix</keyword>
<accession>A0A2P6VRZ6</accession>
<evidence type="ECO:0000256" key="4">
    <source>
        <dbReference type="ARBA" id="ARBA00022676"/>
    </source>
</evidence>
<evidence type="ECO:0000256" key="2">
    <source>
        <dbReference type="ARBA" id="ARBA00004922"/>
    </source>
</evidence>
<keyword evidence="6 11" id="KW-0812">Transmembrane</keyword>
<feature type="compositionally biased region" description="Gly residues" evidence="12">
    <location>
        <begin position="56"/>
        <end position="66"/>
    </location>
</feature>
<keyword evidence="9" id="KW-0472">Membrane</keyword>
<dbReference type="EC" id="2.4.1.-" evidence="11"/>
<feature type="region of interest" description="Disordered" evidence="12">
    <location>
        <begin position="39"/>
        <end position="118"/>
    </location>
</feature>
<organism evidence="15 16">
    <name type="scientific">Micractinium conductrix</name>
    <dbReference type="NCBI Taxonomy" id="554055"/>
    <lineage>
        <taxon>Eukaryota</taxon>
        <taxon>Viridiplantae</taxon>
        <taxon>Chlorophyta</taxon>
        <taxon>core chlorophytes</taxon>
        <taxon>Trebouxiophyceae</taxon>
        <taxon>Chlorellales</taxon>
        <taxon>Chlorellaceae</taxon>
        <taxon>Chlorella clade</taxon>
        <taxon>Micractinium</taxon>
    </lineage>
</organism>
<dbReference type="PANTHER" id="PTHR11929">
    <property type="entry name" value="ALPHA- 1,3 -FUCOSYLTRANSFERASE"/>
    <property type="match status" value="1"/>
</dbReference>
<comment type="subcellular location">
    <subcellularLocation>
        <location evidence="11">Golgi apparatus</location>
        <location evidence="11">Golgi stack membrane</location>
        <topology evidence="11">Single-pass type II membrane protein</topology>
    </subcellularLocation>
    <subcellularLocation>
        <location evidence="1">Membrane</location>
        <topology evidence="1">Single-pass membrane protein</topology>
    </subcellularLocation>
</comment>
<sequence length="498" mass="53658">MARVSAFKRPAQSKLSRLSTLGWSVVAALMMISATRTVQQRSTQAGHLAVVTRGSTGTGTGTGTGGSSSSSGSSSDAGNDGGRALSEQQPAASQQLLSSSGGGGGSEEPASLEEAATRALAAAAPSNIALQQVDGWGSVDAAPEVPPGHVLVGYQHFEPRFEAVPGLDESLAVDAVSVYVASDHFWHHTREFETEVECRHRGRALGCRWGRQGVDNATSDALWYHLPHTSYTTLVQPHPGQAMIAATLESPVNYPLQEDAKFRSSFDLNMTYRLDSQVPFPYAPFDIRTSDEAALPGFAARRPAILYITSNCNAINGRNRLVQELNETHGLPVHAMGSCLRNMAEPNVTVPPNSSPYQVQKFVVQSRFRVCIGMENSDMPDYFTEKAWHALTTGCVPVYRGAPNAARDFLPHPKAVMFSEEYPSTEALAAEIGRVLTDAQAWEEYTAWRRQPFDSLGAGYRTLLRPLPSRRCQVCQVLADRKRRRLSAGGAGGAGTVP</sequence>
<dbReference type="Proteomes" id="UP000239649">
    <property type="component" value="Unassembled WGS sequence"/>
</dbReference>
<keyword evidence="11" id="KW-0333">Golgi apparatus</keyword>
<dbReference type="InterPro" id="IPR055270">
    <property type="entry name" value="Glyco_tran_10_C"/>
</dbReference>
<dbReference type="PANTHER" id="PTHR11929:SF194">
    <property type="entry name" value="ALPHA-(1,3)-FUCOSYLTRANSFERASE 10"/>
    <property type="match status" value="1"/>
</dbReference>
<keyword evidence="16" id="KW-1185">Reference proteome</keyword>
<evidence type="ECO:0000256" key="6">
    <source>
        <dbReference type="ARBA" id="ARBA00022692"/>
    </source>
</evidence>
<dbReference type="InterPro" id="IPR001503">
    <property type="entry name" value="Glyco_trans_10"/>
</dbReference>
<proteinExistence type="inferred from homology"/>
<dbReference type="Pfam" id="PF00852">
    <property type="entry name" value="Glyco_transf_10"/>
    <property type="match status" value="1"/>
</dbReference>
<evidence type="ECO:0000256" key="10">
    <source>
        <dbReference type="ARBA" id="ARBA00023180"/>
    </source>
</evidence>
<feature type="domain" description="Fucosyltransferase N-terminal" evidence="14">
    <location>
        <begin position="186"/>
        <end position="282"/>
    </location>
</feature>
<comment type="pathway">
    <text evidence="2">Protein modification; protein glycosylation.</text>
</comment>
<evidence type="ECO:0000256" key="8">
    <source>
        <dbReference type="ARBA" id="ARBA00022989"/>
    </source>
</evidence>
<evidence type="ECO:0000256" key="9">
    <source>
        <dbReference type="ARBA" id="ARBA00023136"/>
    </source>
</evidence>
<name>A0A2P6VRZ6_9CHLO</name>
<evidence type="ECO:0000259" key="13">
    <source>
        <dbReference type="Pfam" id="PF00852"/>
    </source>
</evidence>
<dbReference type="GO" id="GO:0046920">
    <property type="term" value="F:alpha-(1-&gt;3)-fucosyltransferase activity"/>
    <property type="evidence" value="ECO:0007669"/>
    <property type="project" value="TreeGrafter"/>
</dbReference>
<keyword evidence="4 11" id="KW-0328">Glycosyltransferase</keyword>
<feature type="compositionally biased region" description="Low complexity" evidence="12">
    <location>
        <begin position="84"/>
        <end position="99"/>
    </location>
</feature>
<dbReference type="OrthoDB" id="427096at2759"/>
<evidence type="ECO:0000256" key="1">
    <source>
        <dbReference type="ARBA" id="ARBA00004167"/>
    </source>
</evidence>
<reference evidence="15 16" key="1">
    <citation type="journal article" date="2018" name="Plant J.">
        <title>Genome sequences of Chlorella sorokiniana UTEX 1602 and Micractinium conductrix SAG 241.80: implications to maltose excretion by a green alga.</title>
        <authorList>
            <person name="Arriola M.B."/>
            <person name="Velmurugan N."/>
            <person name="Zhang Y."/>
            <person name="Plunkett M.H."/>
            <person name="Hondzo H."/>
            <person name="Barney B.M."/>
        </authorList>
    </citation>
    <scope>NUCLEOTIDE SEQUENCE [LARGE SCALE GENOMIC DNA]</scope>
    <source>
        <strain evidence="15 16">SAG 241.80</strain>
    </source>
</reference>
<comment type="similarity">
    <text evidence="3 11">Belongs to the glycosyltransferase 10 family.</text>
</comment>
<evidence type="ECO:0000259" key="14">
    <source>
        <dbReference type="Pfam" id="PF17039"/>
    </source>
</evidence>
<protein>
    <recommendedName>
        <fullName evidence="11">Fucosyltransferase</fullName>
        <ecNumber evidence="11">2.4.1.-</ecNumber>
    </recommendedName>
</protein>
<feature type="compositionally biased region" description="Low complexity" evidence="12">
    <location>
        <begin position="107"/>
        <end position="118"/>
    </location>
</feature>
<keyword evidence="5 11" id="KW-0808">Transferase</keyword>
<gene>
    <name evidence="15" type="primary">g331</name>
    <name evidence="15" type="ORF">C2E20_0331</name>
</gene>
<dbReference type="InterPro" id="IPR038577">
    <property type="entry name" value="GT10-like_C_sf"/>
</dbReference>
<dbReference type="UniPathway" id="UPA00378"/>
<evidence type="ECO:0000313" key="15">
    <source>
        <dbReference type="EMBL" id="PSC76840.1"/>
    </source>
</evidence>
<evidence type="ECO:0000256" key="5">
    <source>
        <dbReference type="ARBA" id="ARBA00022679"/>
    </source>
</evidence>
<dbReference type="STRING" id="554055.A0A2P6VRZ6"/>
<dbReference type="GO" id="GO:0032580">
    <property type="term" value="C:Golgi cisterna membrane"/>
    <property type="evidence" value="ECO:0007669"/>
    <property type="project" value="UniProtKB-SubCell"/>
</dbReference>
<comment type="caution">
    <text evidence="15">The sequence shown here is derived from an EMBL/GenBank/DDBJ whole genome shotgun (WGS) entry which is preliminary data.</text>
</comment>
<dbReference type="Gene3D" id="3.40.50.11660">
    <property type="entry name" value="Glycosyl transferase family 10, C-terminal domain"/>
    <property type="match status" value="1"/>
</dbReference>
<evidence type="ECO:0000256" key="3">
    <source>
        <dbReference type="ARBA" id="ARBA00008919"/>
    </source>
</evidence>